<dbReference type="InterPro" id="IPR001452">
    <property type="entry name" value="SH3_domain"/>
</dbReference>
<keyword evidence="5 13" id="KW-0418">Kinase</keyword>
<evidence type="ECO:0000256" key="8">
    <source>
        <dbReference type="ARBA" id="ARBA00023137"/>
    </source>
</evidence>
<dbReference type="PANTHER" id="PTHR24418">
    <property type="entry name" value="TYROSINE-PROTEIN KINASE"/>
    <property type="match status" value="1"/>
</dbReference>
<dbReference type="GO" id="GO:0030036">
    <property type="term" value="P:actin cytoskeleton organization"/>
    <property type="evidence" value="ECO:0007669"/>
    <property type="project" value="UniProtKB-ARBA"/>
</dbReference>
<dbReference type="Gene3D" id="2.30.30.40">
    <property type="entry name" value="SH3 Domains"/>
    <property type="match status" value="1"/>
</dbReference>
<evidence type="ECO:0000256" key="14">
    <source>
        <dbReference type="SAM" id="Phobius"/>
    </source>
</evidence>
<dbReference type="SUPFAM" id="SSF55550">
    <property type="entry name" value="SH2 domain"/>
    <property type="match status" value="1"/>
</dbReference>
<keyword evidence="14" id="KW-0812">Transmembrane</keyword>
<evidence type="ECO:0000256" key="10">
    <source>
        <dbReference type="PROSITE-ProRule" id="PRU00191"/>
    </source>
</evidence>
<dbReference type="InterPro" id="IPR001245">
    <property type="entry name" value="Ser-Thr/Tyr_kinase_cat_dom"/>
</dbReference>
<evidence type="ECO:0000256" key="6">
    <source>
        <dbReference type="ARBA" id="ARBA00022840"/>
    </source>
</evidence>
<dbReference type="InterPro" id="IPR011009">
    <property type="entry name" value="Kinase-like_dom_sf"/>
</dbReference>
<evidence type="ECO:0000256" key="5">
    <source>
        <dbReference type="ARBA" id="ARBA00022777"/>
    </source>
</evidence>
<evidence type="ECO:0000259" key="16">
    <source>
        <dbReference type="PROSITE" id="PS50002"/>
    </source>
</evidence>
<dbReference type="Gene3D" id="3.30.505.10">
    <property type="entry name" value="SH2 domain"/>
    <property type="match status" value="1"/>
</dbReference>
<keyword evidence="7 10" id="KW-0727">SH2 domain</keyword>
<feature type="binding site" evidence="12">
    <location>
        <position position="398"/>
    </location>
    <ligand>
        <name>ATP</name>
        <dbReference type="ChEBI" id="CHEBI:30616"/>
    </ligand>
</feature>
<keyword evidence="14" id="KW-1133">Transmembrane helix</keyword>
<dbReference type="Pfam" id="PF00017">
    <property type="entry name" value="SH2"/>
    <property type="match status" value="1"/>
</dbReference>
<reference evidence="19" key="1">
    <citation type="submission" date="2025-08" db="UniProtKB">
        <authorList>
            <consortium name="RefSeq"/>
        </authorList>
    </citation>
    <scope>IDENTIFICATION</scope>
    <source>
        <strain evidence="19">Airmid</strain>
    </source>
</reference>
<comment type="similarity">
    <text evidence="13">Belongs to the protein kinase superfamily. Tyr protein kinase family.</text>
</comment>
<name>A0A6P6Y474_DERPT</name>
<dbReference type="PROSITE" id="PS50002">
    <property type="entry name" value="SH3"/>
    <property type="match status" value="1"/>
</dbReference>
<evidence type="ECO:0000313" key="18">
    <source>
        <dbReference type="Proteomes" id="UP000515146"/>
    </source>
</evidence>
<organism evidence="18 19">
    <name type="scientific">Dermatophagoides pteronyssinus</name>
    <name type="common">European house dust mite</name>
    <dbReference type="NCBI Taxonomy" id="6956"/>
    <lineage>
        <taxon>Eukaryota</taxon>
        <taxon>Metazoa</taxon>
        <taxon>Ecdysozoa</taxon>
        <taxon>Arthropoda</taxon>
        <taxon>Chelicerata</taxon>
        <taxon>Arachnida</taxon>
        <taxon>Acari</taxon>
        <taxon>Acariformes</taxon>
        <taxon>Sarcoptiformes</taxon>
        <taxon>Astigmata</taxon>
        <taxon>Psoroptidia</taxon>
        <taxon>Analgoidea</taxon>
        <taxon>Pyroglyphidae</taxon>
        <taxon>Dermatophagoidinae</taxon>
        <taxon>Dermatophagoides</taxon>
    </lineage>
</organism>
<dbReference type="SMART" id="SM00252">
    <property type="entry name" value="SH2"/>
    <property type="match status" value="1"/>
</dbReference>
<dbReference type="InterPro" id="IPR036860">
    <property type="entry name" value="SH2_dom_sf"/>
</dbReference>
<dbReference type="SMART" id="SM00326">
    <property type="entry name" value="SH3"/>
    <property type="match status" value="1"/>
</dbReference>
<keyword evidence="14" id="KW-0472">Membrane</keyword>
<dbReference type="AlphaFoldDB" id="A0A6P6Y474"/>
<dbReference type="PRINTS" id="PR00109">
    <property type="entry name" value="TYRKINASE"/>
</dbReference>
<proteinExistence type="inferred from homology"/>
<evidence type="ECO:0000256" key="9">
    <source>
        <dbReference type="ARBA" id="ARBA00051245"/>
    </source>
</evidence>
<dbReference type="OrthoDB" id="28230at2759"/>
<comment type="catalytic activity">
    <reaction evidence="9 13">
        <text>L-tyrosyl-[protein] + ATP = O-phospho-L-tyrosyl-[protein] + ADP + H(+)</text>
        <dbReference type="Rhea" id="RHEA:10596"/>
        <dbReference type="Rhea" id="RHEA-COMP:10136"/>
        <dbReference type="Rhea" id="RHEA-COMP:20101"/>
        <dbReference type="ChEBI" id="CHEBI:15378"/>
        <dbReference type="ChEBI" id="CHEBI:30616"/>
        <dbReference type="ChEBI" id="CHEBI:46858"/>
        <dbReference type="ChEBI" id="CHEBI:61978"/>
        <dbReference type="ChEBI" id="CHEBI:456216"/>
        <dbReference type="EC" id="2.7.10.2"/>
    </reaction>
</comment>
<dbReference type="EC" id="2.7.10.2" evidence="13"/>
<evidence type="ECO:0000259" key="15">
    <source>
        <dbReference type="PROSITE" id="PS50001"/>
    </source>
</evidence>
<keyword evidence="1 11" id="KW-0728">SH3 domain</keyword>
<gene>
    <name evidence="19" type="primary">LOC113794160</name>
</gene>
<evidence type="ECO:0000256" key="1">
    <source>
        <dbReference type="ARBA" id="ARBA00022443"/>
    </source>
</evidence>
<dbReference type="GO" id="GO:0048468">
    <property type="term" value="P:cell development"/>
    <property type="evidence" value="ECO:0007669"/>
    <property type="project" value="UniProtKB-ARBA"/>
</dbReference>
<dbReference type="FunCoup" id="A0A6P6Y474">
    <property type="interactions" value="187"/>
</dbReference>
<dbReference type="GO" id="GO:0004715">
    <property type="term" value="F:non-membrane spanning protein tyrosine kinase activity"/>
    <property type="evidence" value="ECO:0007669"/>
    <property type="project" value="UniProtKB-EC"/>
</dbReference>
<accession>A0A6P6Y474</accession>
<protein>
    <recommendedName>
        <fullName evidence="13">Tyrosine-protein kinase</fullName>
        <ecNumber evidence="13">2.7.10.2</ecNumber>
    </recommendedName>
</protein>
<feature type="domain" description="SH3" evidence="16">
    <location>
        <begin position="28"/>
        <end position="88"/>
    </location>
</feature>
<dbReference type="InterPro" id="IPR017441">
    <property type="entry name" value="Protein_kinase_ATP_BS"/>
</dbReference>
<dbReference type="GO" id="GO:0005524">
    <property type="term" value="F:ATP binding"/>
    <property type="evidence" value="ECO:0007669"/>
    <property type="project" value="UniProtKB-UniRule"/>
</dbReference>
<dbReference type="Gene3D" id="1.10.510.10">
    <property type="entry name" value="Transferase(Phosphotransferase) domain 1"/>
    <property type="match status" value="1"/>
</dbReference>
<dbReference type="KEGG" id="dpte:113794160"/>
<feature type="transmembrane region" description="Helical" evidence="14">
    <location>
        <begin position="6"/>
        <end position="25"/>
    </location>
</feature>
<dbReference type="Pfam" id="PF07714">
    <property type="entry name" value="PK_Tyr_Ser-Thr"/>
    <property type="match status" value="1"/>
</dbReference>
<dbReference type="InterPro" id="IPR050198">
    <property type="entry name" value="Non-receptor_tyrosine_kinases"/>
</dbReference>
<dbReference type="InterPro" id="IPR000980">
    <property type="entry name" value="SH2"/>
</dbReference>
<keyword evidence="3 13" id="KW-0808">Transferase</keyword>
<dbReference type="CDD" id="cd00173">
    <property type="entry name" value="SH2"/>
    <property type="match status" value="1"/>
</dbReference>
<dbReference type="RefSeq" id="XP_027200055.1">
    <property type="nucleotide sequence ID" value="XM_027344254.1"/>
</dbReference>
<keyword evidence="18" id="KW-1185">Reference proteome</keyword>
<keyword evidence="6 12" id="KW-0067">ATP-binding</keyword>
<dbReference type="PROSITE" id="PS00109">
    <property type="entry name" value="PROTEIN_KINASE_TYR"/>
    <property type="match status" value="1"/>
</dbReference>
<dbReference type="InterPro" id="IPR008266">
    <property type="entry name" value="Tyr_kinase_AS"/>
</dbReference>
<dbReference type="PROSITE" id="PS50001">
    <property type="entry name" value="SH2"/>
    <property type="match status" value="1"/>
</dbReference>
<dbReference type="InterPro" id="IPR036028">
    <property type="entry name" value="SH3-like_dom_sf"/>
</dbReference>
<keyword evidence="4 12" id="KW-0547">Nucleotide-binding</keyword>
<dbReference type="SUPFAM" id="SSF50044">
    <property type="entry name" value="SH3-domain"/>
    <property type="match status" value="1"/>
</dbReference>
<evidence type="ECO:0000313" key="19">
    <source>
        <dbReference type="RefSeq" id="XP_027200055.1"/>
    </source>
</evidence>
<sequence length="680" mass="79011">MMNFFIHLIFFWFLFFVFLFLWILIKKKAKFLVIAKHDYYPVNDETDLALKKGKQYEILDSSGVWWMARDYNGQIGLVPNNYLETIKTTTTKYSFDDDYYHNHNHHNKSVIKNDKSLCDNMEQEHHHQPIKSSASSAFMLTSAKSFQASPSLPNDHIDIQMFSLFQQLWFFTIDRETSEQLLQQPCNPNGCFLVRPSFSENKCLTLSVLKINRNSQKSSTTEVKHYLIQKENLPRLLLSDSRESSTSLSSLNDDDLNDMDDMDNTVVYFIRSEEKFASIESLIEHYRKHRGHLITKLTQVPCRANFIWQKNSMILQHQQTILNSMFMNNNCKILSKNNHSNVINRQSSSSKRFTTDLTRDKSWEIKVSDLQLLEELGSGQFGVVRHGKWKGKYDVAVKLMKEGTMSERDFIEEAKVMTKLQHPNLVKLHGICIEHRPICIVAEFMKHSSLLSFLRKNEQKILDSLQRIRFLLNMCIQVASGMAYLESHNYIHRDLAARNCLVGHANTVKVADFGLTRYVIDDEYTSSGGTKFPIRWAPPEVLWFTRFSSKSDVWAYGILTWEVFSLGKLPYGKLTNAEVVEKIREGYRLDKPKQWCPLEILQIMKMCWHEIPEKRPSFQKIEQFLLRLKERDLDKQIVTTKSTTTAIASTAAVNNSLLANTTNIITATTKQNKSTKQILI</sequence>
<dbReference type="GO" id="GO:0007435">
    <property type="term" value="P:salivary gland morphogenesis"/>
    <property type="evidence" value="ECO:0007669"/>
    <property type="project" value="UniProtKB-ARBA"/>
</dbReference>
<dbReference type="PROSITE" id="PS00107">
    <property type="entry name" value="PROTEIN_KINASE_ATP"/>
    <property type="match status" value="1"/>
</dbReference>
<keyword evidence="8 13" id="KW-0829">Tyrosine-protein kinase</keyword>
<dbReference type="FunFam" id="3.30.200.20:FF:000053">
    <property type="entry name" value="Tyrosine-protein kinase"/>
    <property type="match status" value="1"/>
</dbReference>
<evidence type="ECO:0000256" key="13">
    <source>
        <dbReference type="RuleBase" id="RU362096"/>
    </source>
</evidence>
<evidence type="ECO:0000256" key="11">
    <source>
        <dbReference type="PROSITE-ProRule" id="PRU00192"/>
    </source>
</evidence>
<dbReference type="FunFam" id="1.10.510.10:FF:000052">
    <property type="entry name" value="Tyrosine-protein kinase"/>
    <property type="match status" value="1"/>
</dbReference>
<dbReference type="InterPro" id="IPR000719">
    <property type="entry name" value="Prot_kinase_dom"/>
</dbReference>
<dbReference type="Proteomes" id="UP000515146">
    <property type="component" value="Unplaced"/>
</dbReference>
<feature type="domain" description="SH2" evidence="15">
    <location>
        <begin position="168"/>
        <end position="302"/>
    </location>
</feature>
<evidence type="ECO:0000256" key="4">
    <source>
        <dbReference type="ARBA" id="ARBA00022741"/>
    </source>
</evidence>
<dbReference type="GO" id="GO:0002009">
    <property type="term" value="P:morphogenesis of an epithelium"/>
    <property type="evidence" value="ECO:0007669"/>
    <property type="project" value="UniProtKB-ARBA"/>
</dbReference>
<dbReference type="InParanoid" id="A0A6P6Y474"/>
<feature type="domain" description="Protein kinase" evidence="17">
    <location>
        <begin position="370"/>
        <end position="625"/>
    </location>
</feature>
<dbReference type="PROSITE" id="PS50011">
    <property type="entry name" value="PROTEIN_KINASE_DOM"/>
    <property type="match status" value="1"/>
</dbReference>
<evidence type="ECO:0000256" key="12">
    <source>
        <dbReference type="PROSITE-ProRule" id="PRU10141"/>
    </source>
</evidence>
<evidence type="ECO:0000259" key="17">
    <source>
        <dbReference type="PROSITE" id="PS50011"/>
    </source>
</evidence>
<dbReference type="OMA" id="DMLWQCF"/>
<evidence type="ECO:0000256" key="3">
    <source>
        <dbReference type="ARBA" id="ARBA00022679"/>
    </source>
</evidence>
<evidence type="ECO:0000256" key="2">
    <source>
        <dbReference type="ARBA" id="ARBA00022553"/>
    </source>
</evidence>
<dbReference type="SUPFAM" id="SSF56112">
    <property type="entry name" value="Protein kinase-like (PK-like)"/>
    <property type="match status" value="1"/>
</dbReference>
<dbReference type="SMART" id="SM00219">
    <property type="entry name" value="TyrKc"/>
    <property type="match status" value="1"/>
</dbReference>
<dbReference type="InterPro" id="IPR020635">
    <property type="entry name" value="Tyr_kinase_cat_dom"/>
</dbReference>
<evidence type="ECO:0000256" key="7">
    <source>
        <dbReference type="ARBA" id="ARBA00022999"/>
    </source>
</evidence>
<keyword evidence="2" id="KW-0597">Phosphoprotein</keyword>
<dbReference type="PRINTS" id="PR00401">
    <property type="entry name" value="SH2DOMAIN"/>
</dbReference>
<dbReference type="Pfam" id="PF00018">
    <property type="entry name" value="SH3_1"/>
    <property type="match status" value="1"/>
</dbReference>